<dbReference type="EMBL" id="CAJNOI010003182">
    <property type="protein sequence ID" value="CAF1508606.1"/>
    <property type="molecule type" value="Genomic_DNA"/>
</dbReference>
<evidence type="ECO:0000313" key="1">
    <source>
        <dbReference type="EMBL" id="CAF1508606.1"/>
    </source>
</evidence>
<comment type="caution">
    <text evidence="2">The sequence shown here is derived from an EMBL/GenBank/DDBJ whole genome shotgun (WGS) entry which is preliminary data.</text>
</comment>
<dbReference type="AlphaFoldDB" id="A0A816E8K6"/>
<keyword evidence="3" id="KW-1185">Reference proteome</keyword>
<dbReference type="Proteomes" id="UP000663832">
    <property type="component" value="Unassembled WGS sequence"/>
</dbReference>
<dbReference type="EMBL" id="CAJNOM010003529">
    <property type="protein sequence ID" value="CAF1646630.1"/>
    <property type="molecule type" value="Genomic_DNA"/>
</dbReference>
<dbReference type="SUPFAM" id="SSF56399">
    <property type="entry name" value="ADP-ribosylation"/>
    <property type="match status" value="2"/>
</dbReference>
<accession>A0A816E8K6</accession>
<dbReference type="OrthoDB" id="10021876at2759"/>
<reference evidence="2" key="1">
    <citation type="submission" date="2021-02" db="EMBL/GenBank/DDBJ databases">
        <authorList>
            <person name="Nowell W R."/>
        </authorList>
    </citation>
    <scope>NUCLEOTIDE SEQUENCE</scope>
</reference>
<evidence type="ECO:0000313" key="2">
    <source>
        <dbReference type="EMBL" id="CAF1646630.1"/>
    </source>
</evidence>
<gene>
    <name evidence="1" type="ORF">BJG266_LOCUS43590</name>
    <name evidence="2" type="ORF">QVE165_LOCUS60523</name>
</gene>
<dbReference type="PROSITE" id="PS51996">
    <property type="entry name" value="TR_MART"/>
    <property type="match status" value="1"/>
</dbReference>
<dbReference type="Gene3D" id="3.90.176.10">
    <property type="entry name" value="Toxin ADP-ribosyltransferase, Chain A, domain 1"/>
    <property type="match status" value="2"/>
</dbReference>
<dbReference type="Proteomes" id="UP000663877">
    <property type="component" value="Unassembled WGS sequence"/>
</dbReference>
<sequence>MLSESTFEVKIFNKDEIDLLFEYITSDVNEIHLFASNLLGNTFVQSIHDYPPIKSIYILCKDQQYTNYSNILTKLQGIFDDVNVMWQQFQYDRNKLYTYYDFKRSTFKNIDSASVESVWWIVFDKILQHIKHTDIAKDEFIEFCRNSVGDRERESREIQELDLISQLRILQSDIRDIDDHSRLVYHALSMPIKEIQKLKSNIGNSLRCNSFLSTSLNREAVMMFVEYSGDNPNIGGILLTIELDSNYINNNATPLGNISRHSIIPEEEEFLLSMNSALFIESVELNENNFWDIHLKYTDNLWDVEFDERTQLKEIDDFERNYRPEEAIRWFSKDNFLYRLLNKSLRIEIIDDIVKMRYFINDLHNQLAELQLSFIESLNGEKEIILYRGLLMNFAQLDELRENFDGLISMNSFVSATQNENVAIIFSGNGEQIGSDEVSVIYEMLINTDIRSTPYAKIQGVMLHEQEVLFSMGSTFRIGEIDEIRSRVYRVKLTMIHKEDELWNKLTAHLDS</sequence>
<organism evidence="2 3">
    <name type="scientific">Adineta steineri</name>
    <dbReference type="NCBI Taxonomy" id="433720"/>
    <lineage>
        <taxon>Eukaryota</taxon>
        <taxon>Metazoa</taxon>
        <taxon>Spiralia</taxon>
        <taxon>Gnathifera</taxon>
        <taxon>Rotifera</taxon>
        <taxon>Eurotatoria</taxon>
        <taxon>Bdelloidea</taxon>
        <taxon>Adinetida</taxon>
        <taxon>Adinetidae</taxon>
        <taxon>Adineta</taxon>
    </lineage>
</organism>
<name>A0A816E8K6_9BILA</name>
<proteinExistence type="predicted"/>
<evidence type="ECO:0000313" key="3">
    <source>
        <dbReference type="Proteomes" id="UP000663832"/>
    </source>
</evidence>
<protein>
    <submittedName>
        <fullName evidence="2">Uncharacterized protein</fullName>
    </submittedName>
</protein>